<protein>
    <submittedName>
        <fullName evidence="1">Uncharacterized protein</fullName>
    </submittedName>
</protein>
<dbReference type="AlphaFoldDB" id="A0A1G8A843"/>
<dbReference type="OrthoDB" id="8082805at2"/>
<dbReference type="Proteomes" id="UP000199495">
    <property type="component" value="Unassembled WGS sequence"/>
</dbReference>
<dbReference type="EMBL" id="FNCS01000027">
    <property type="protein sequence ID" value="SDH17124.1"/>
    <property type="molecule type" value="Genomic_DNA"/>
</dbReference>
<dbReference type="STRING" id="440168.SAMN04487974_12713"/>
<evidence type="ECO:0000313" key="2">
    <source>
        <dbReference type="Proteomes" id="UP000199495"/>
    </source>
</evidence>
<name>A0A1G8A843_9HYPH</name>
<accession>A0A1G8A843</accession>
<proteinExistence type="predicted"/>
<organism evidence="1 2">
    <name type="scientific">Pelagibacterium luteolum</name>
    <dbReference type="NCBI Taxonomy" id="440168"/>
    <lineage>
        <taxon>Bacteria</taxon>
        <taxon>Pseudomonadati</taxon>
        <taxon>Pseudomonadota</taxon>
        <taxon>Alphaproteobacteria</taxon>
        <taxon>Hyphomicrobiales</taxon>
        <taxon>Devosiaceae</taxon>
        <taxon>Pelagibacterium</taxon>
    </lineage>
</organism>
<dbReference type="RefSeq" id="WP_090599946.1">
    <property type="nucleotide sequence ID" value="NZ_FNCS01000027.1"/>
</dbReference>
<gene>
    <name evidence="1" type="ORF">SAMN04487974_12713</name>
</gene>
<sequence length="91" mass="9930">MPGELSATDLEGRLTAHRQILTWLLGRIVVSPDDLKDLKAELDVKLPPPDHQEDPGAIPTIGHAVQTAAGLEARVLIEHLQATLERRQASK</sequence>
<keyword evidence="2" id="KW-1185">Reference proteome</keyword>
<evidence type="ECO:0000313" key="1">
    <source>
        <dbReference type="EMBL" id="SDH17124.1"/>
    </source>
</evidence>
<reference evidence="1 2" key="1">
    <citation type="submission" date="2016-10" db="EMBL/GenBank/DDBJ databases">
        <authorList>
            <person name="de Groot N.N."/>
        </authorList>
    </citation>
    <scope>NUCLEOTIDE SEQUENCE [LARGE SCALE GENOMIC DNA]</scope>
    <source>
        <strain evidence="1 2">CGMCC 1.10267</strain>
    </source>
</reference>